<evidence type="ECO:0008006" key="3">
    <source>
        <dbReference type="Google" id="ProtNLM"/>
    </source>
</evidence>
<organism evidence="1 2">
    <name type="scientific">Anaerocellum danielii</name>
    <dbReference type="NCBI Taxonomy" id="1387557"/>
    <lineage>
        <taxon>Bacteria</taxon>
        <taxon>Bacillati</taxon>
        <taxon>Bacillota</taxon>
        <taxon>Bacillota incertae sedis</taxon>
        <taxon>Caldicellulosiruptorales</taxon>
        <taxon>Caldicellulosiruptoraceae</taxon>
        <taxon>Anaerocellum</taxon>
    </lineage>
</organism>
<proteinExistence type="predicted"/>
<name>A0ABZ0U3G3_9FIRM</name>
<sequence length="154" mass="18083">MPCYDWEGLKSEFILGSYRSLKEFAEAKNINYGLLRNKAKGWLQEKRQVERTKNNLIVEKTIQKHAELACDYNSLHVEYWNRLLDLVRQALYDDKTIRTKEGKINVYALEKLADVIEKVQKGQRLALGLDEKKDNNNKEELLQRISEIIQALND</sequence>
<reference evidence="1 2" key="1">
    <citation type="submission" date="2023-12" db="EMBL/GenBank/DDBJ databases">
        <authorList>
            <person name="Manesh M.J.H."/>
            <person name="Bing R.G."/>
            <person name="Willard D.J."/>
            <person name="Kelly R.M."/>
        </authorList>
    </citation>
    <scope>NUCLEOTIDE SEQUENCE [LARGE SCALE GENOMIC DNA]</scope>
    <source>
        <strain evidence="1 2">DSM 8977</strain>
    </source>
</reference>
<dbReference type="EMBL" id="CP139957">
    <property type="protein sequence ID" value="WPX08240.1"/>
    <property type="molecule type" value="Genomic_DNA"/>
</dbReference>
<keyword evidence="2" id="KW-1185">Reference proteome</keyword>
<protein>
    <recommendedName>
        <fullName evidence="3">Terminase small subunit</fullName>
    </recommendedName>
</protein>
<dbReference type="Proteomes" id="UP001322744">
    <property type="component" value="Chromosome"/>
</dbReference>
<accession>A0ABZ0U3G3</accession>
<gene>
    <name evidence="1" type="ORF">SOJ16_002107</name>
</gene>
<dbReference type="RefSeq" id="WP_045175526.1">
    <property type="nucleotide sequence ID" value="NZ_CP139957.1"/>
</dbReference>
<evidence type="ECO:0000313" key="1">
    <source>
        <dbReference type="EMBL" id="WPX08240.1"/>
    </source>
</evidence>
<evidence type="ECO:0000313" key="2">
    <source>
        <dbReference type="Proteomes" id="UP001322744"/>
    </source>
</evidence>